<protein>
    <submittedName>
        <fullName evidence="1">Uncharacterized protein</fullName>
    </submittedName>
</protein>
<sequence>MGRRASRYRRGPAMSAEMALLSEINQRLARMESSLDDVKSSAIRQGAIAGAITGSVSGGLVYTTIMLIKAKLGVG</sequence>
<organism evidence="1 2">
    <name type="scientific">Klebsiella pneumoniae</name>
    <dbReference type="NCBI Taxonomy" id="573"/>
    <lineage>
        <taxon>Bacteria</taxon>
        <taxon>Pseudomonadati</taxon>
        <taxon>Pseudomonadota</taxon>
        <taxon>Gammaproteobacteria</taxon>
        <taxon>Enterobacterales</taxon>
        <taxon>Enterobacteriaceae</taxon>
        <taxon>Klebsiella/Raoultella group</taxon>
        <taxon>Klebsiella</taxon>
        <taxon>Klebsiella pneumoniae complex</taxon>
    </lineage>
</organism>
<accession>A0A2X3F8L2</accession>
<dbReference type="EMBL" id="UASO01000004">
    <property type="protein sequence ID" value="SQC21019.1"/>
    <property type="molecule type" value="Genomic_DNA"/>
</dbReference>
<dbReference type="Proteomes" id="UP000250675">
    <property type="component" value="Unassembled WGS sequence"/>
</dbReference>
<name>A0A2X3F8L2_KLEPN</name>
<dbReference type="AlphaFoldDB" id="A0A2X3F8L2"/>
<evidence type="ECO:0000313" key="2">
    <source>
        <dbReference type="Proteomes" id="UP000250675"/>
    </source>
</evidence>
<gene>
    <name evidence="1" type="ORF">NCTC9645_01983</name>
</gene>
<reference evidence="1 2" key="1">
    <citation type="submission" date="2018-06" db="EMBL/GenBank/DDBJ databases">
        <authorList>
            <consortium name="Pathogen Informatics"/>
            <person name="Doyle S."/>
        </authorList>
    </citation>
    <scope>NUCLEOTIDE SEQUENCE [LARGE SCALE GENOMIC DNA]</scope>
    <source>
        <strain evidence="1 2">NCTC9645</strain>
    </source>
</reference>
<proteinExistence type="predicted"/>
<evidence type="ECO:0000313" key="1">
    <source>
        <dbReference type="EMBL" id="SQC21019.1"/>
    </source>
</evidence>